<dbReference type="Proteomes" id="UP001146793">
    <property type="component" value="Unassembled WGS sequence"/>
</dbReference>
<accession>A0AAV8AI34</accession>
<dbReference type="InterPro" id="IPR027267">
    <property type="entry name" value="AH/BAR_dom_sf"/>
</dbReference>
<dbReference type="Pfam" id="PF03114">
    <property type="entry name" value="BAR"/>
    <property type="match status" value="1"/>
</dbReference>
<proteinExistence type="predicted"/>
<dbReference type="GO" id="GO:0008289">
    <property type="term" value="F:lipid binding"/>
    <property type="evidence" value="ECO:0007669"/>
    <property type="project" value="TreeGrafter"/>
</dbReference>
<evidence type="ECO:0000313" key="4">
    <source>
        <dbReference type="EMBL" id="KAJ3451570.1"/>
    </source>
</evidence>
<protein>
    <submittedName>
        <fullName evidence="4">Bridging integrator</fullName>
    </submittedName>
</protein>
<feature type="compositionally biased region" description="Basic and acidic residues" evidence="2">
    <location>
        <begin position="264"/>
        <end position="284"/>
    </location>
</feature>
<feature type="compositionally biased region" description="Low complexity" evidence="2">
    <location>
        <begin position="235"/>
        <end position="246"/>
    </location>
</feature>
<sequence>MKKRFKRNYQSFLQKVGKSEATIDREFDKKHRKFIELEAYAAQVHNTVKIFLQNLQNCEKVSKELSLELSGYHANSEMEQKIASIKYKNVLDDISKIINDKTTLLLETSLKPLTQLIDQMQNTKLFLKTRSRLLLEYDSAKRNLNNLERKGKNQQKIEKAKSRYDQVVKEFEVIDKKCSDIIDDFLENCSVPIKKTVKNILISYNHVIKLLVKKHSKIDTKKFLTNEKVEDILESSTTSDYSSNSTFEEKTESETSSSESDSDNIEKQNQEIKEKNKIEDEKTGSNENSSEEDKEFSIYSYFSTGVDNTKKNRKIITVEISDIESDEESTSDTDGEID</sequence>
<comment type="caution">
    <text evidence="4">The sequence shown here is derived from an EMBL/GenBank/DDBJ whole genome shotgun (WGS) entry which is preliminary data.</text>
</comment>
<gene>
    <name evidence="4" type="ORF">M0812_03320</name>
</gene>
<dbReference type="GO" id="GO:0051666">
    <property type="term" value="P:actin cortical patch localization"/>
    <property type="evidence" value="ECO:0007669"/>
    <property type="project" value="InterPro"/>
</dbReference>
<dbReference type="PANTHER" id="PTHR47174">
    <property type="entry name" value="BRIDGING INTEGRATOR 3"/>
    <property type="match status" value="1"/>
</dbReference>
<evidence type="ECO:0000259" key="3">
    <source>
        <dbReference type="PROSITE" id="PS51021"/>
    </source>
</evidence>
<evidence type="ECO:0000313" key="5">
    <source>
        <dbReference type="Proteomes" id="UP001146793"/>
    </source>
</evidence>
<dbReference type="InterPro" id="IPR004148">
    <property type="entry name" value="BAR_dom"/>
</dbReference>
<feature type="coiled-coil region" evidence="1">
    <location>
        <begin position="130"/>
        <end position="157"/>
    </location>
</feature>
<feature type="compositionally biased region" description="Acidic residues" evidence="2">
    <location>
        <begin position="321"/>
        <end position="338"/>
    </location>
</feature>
<dbReference type="GO" id="GO:0031097">
    <property type="term" value="C:medial cortex"/>
    <property type="evidence" value="ECO:0007669"/>
    <property type="project" value="TreeGrafter"/>
</dbReference>
<dbReference type="EMBL" id="JANTQA010000008">
    <property type="protein sequence ID" value="KAJ3451570.1"/>
    <property type="molecule type" value="Genomic_DNA"/>
</dbReference>
<name>A0AAV8AI34_9EUKA</name>
<dbReference type="InterPro" id="IPR046982">
    <property type="entry name" value="BIN3/RVS161-like"/>
</dbReference>
<organism evidence="4 5">
    <name type="scientific">Anaeramoeba flamelloides</name>
    <dbReference type="NCBI Taxonomy" id="1746091"/>
    <lineage>
        <taxon>Eukaryota</taxon>
        <taxon>Metamonada</taxon>
        <taxon>Anaeramoebidae</taxon>
        <taxon>Anaeramoeba</taxon>
    </lineage>
</organism>
<feature type="region of interest" description="Disordered" evidence="2">
    <location>
        <begin position="234"/>
        <end position="296"/>
    </location>
</feature>
<dbReference type="GO" id="GO:0015629">
    <property type="term" value="C:actin cytoskeleton"/>
    <property type="evidence" value="ECO:0007669"/>
    <property type="project" value="TreeGrafter"/>
</dbReference>
<feature type="region of interest" description="Disordered" evidence="2">
    <location>
        <begin position="319"/>
        <end position="338"/>
    </location>
</feature>
<keyword evidence="1" id="KW-0175">Coiled coil</keyword>
<dbReference type="Gene3D" id="1.20.1270.60">
    <property type="entry name" value="Arfaptin homology (AH) domain/BAR domain"/>
    <property type="match status" value="1"/>
</dbReference>
<dbReference type="GO" id="GO:0006897">
    <property type="term" value="P:endocytosis"/>
    <property type="evidence" value="ECO:0007669"/>
    <property type="project" value="InterPro"/>
</dbReference>
<dbReference type="AlphaFoldDB" id="A0AAV8AI34"/>
<dbReference type="GO" id="GO:1990528">
    <property type="term" value="C:Rvs161p-Rvs167p complex"/>
    <property type="evidence" value="ECO:0007669"/>
    <property type="project" value="TreeGrafter"/>
</dbReference>
<dbReference type="PANTHER" id="PTHR47174:SF1">
    <property type="entry name" value="REDUCED VIABILITY UPON STARVATION PROTEIN 167"/>
    <property type="match status" value="1"/>
</dbReference>
<dbReference type="PROSITE" id="PS51021">
    <property type="entry name" value="BAR"/>
    <property type="match status" value="1"/>
</dbReference>
<feature type="domain" description="BAR" evidence="3">
    <location>
        <begin position="12"/>
        <end position="242"/>
    </location>
</feature>
<dbReference type="GO" id="GO:0097320">
    <property type="term" value="P:plasma membrane tubulation"/>
    <property type="evidence" value="ECO:0007669"/>
    <property type="project" value="TreeGrafter"/>
</dbReference>
<evidence type="ECO:0000256" key="2">
    <source>
        <dbReference type="SAM" id="MobiDB-lite"/>
    </source>
</evidence>
<evidence type="ECO:0000256" key="1">
    <source>
        <dbReference type="SAM" id="Coils"/>
    </source>
</evidence>
<reference evidence="4" key="1">
    <citation type="submission" date="2022-08" db="EMBL/GenBank/DDBJ databases">
        <title>Novel sulphate-reducing endosymbionts in the free-living metamonad Anaeramoeba.</title>
        <authorList>
            <person name="Jerlstrom-Hultqvist J."/>
            <person name="Cepicka I."/>
            <person name="Gallot-Lavallee L."/>
            <person name="Salas-Leiva D."/>
            <person name="Curtis B.A."/>
            <person name="Zahonova K."/>
            <person name="Pipaliya S."/>
            <person name="Dacks J."/>
            <person name="Roger A.J."/>
        </authorList>
    </citation>
    <scope>NUCLEOTIDE SEQUENCE</scope>
    <source>
        <strain evidence="4">Busselton2</strain>
    </source>
</reference>
<dbReference type="SUPFAM" id="SSF103657">
    <property type="entry name" value="BAR/IMD domain-like"/>
    <property type="match status" value="1"/>
</dbReference>
<dbReference type="GO" id="GO:0043332">
    <property type="term" value="C:mating projection tip"/>
    <property type="evidence" value="ECO:0007669"/>
    <property type="project" value="TreeGrafter"/>
</dbReference>